<name>B8ML41_TALSN</name>
<organism evidence="2 3">
    <name type="scientific">Talaromyces stipitatus (strain ATCC 10500 / CBS 375.48 / QM 6759 / NRRL 1006)</name>
    <name type="common">Penicillium stipitatum</name>
    <dbReference type="NCBI Taxonomy" id="441959"/>
    <lineage>
        <taxon>Eukaryota</taxon>
        <taxon>Fungi</taxon>
        <taxon>Dikarya</taxon>
        <taxon>Ascomycota</taxon>
        <taxon>Pezizomycotina</taxon>
        <taxon>Eurotiomycetes</taxon>
        <taxon>Eurotiomycetidae</taxon>
        <taxon>Eurotiales</taxon>
        <taxon>Trichocomaceae</taxon>
        <taxon>Talaromyces</taxon>
        <taxon>Talaromyces sect. Talaromyces</taxon>
    </lineage>
</organism>
<dbReference type="RefSeq" id="XP_002485410.1">
    <property type="nucleotide sequence ID" value="XM_002485365.1"/>
</dbReference>
<dbReference type="EMBL" id="EQ962657">
    <property type="protein sequence ID" value="EED15457.1"/>
    <property type="molecule type" value="Genomic_DNA"/>
</dbReference>
<gene>
    <name evidence="2" type="ORF">TSTA_048970</name>
</gene>
<feature type="compositionally biased region" description="Basic and acidic residues" evidence="1">
    <location>
        <begin position="1"/>
        <end position="11"/>
    </location>
</feature>
<dbReference type="AlphaFoldDB" id="B8ML41"/>
<sequence>MLNIGDLDRNSPVDQLQKRRTRRTRPLQAEGILTVSEGRELAQEAEEAVNPPCSQ</sequence>
<dbReference type="InParanoid" id="B8ML41"/>
<protein>
    <submittedName>
        <fullName evidence="2">Uncharacterized protein</fullName>
    </submittedName>
</protein>
<dbReference type="OrthoDB" id="5420958at2759"/>
<evidence type="ECO:0000313" key="3">
    <source>
        <dbReference type="Proteomes" id="UP000001745"/>
    </source>
</evidence>
<dbReference type="Proteomes" id="UP000001745">
    <property type="component" value="Unassembled WGS sequence"/>
</dbReference>
<evidence type="ECO:0000313" key="2">
    <source>
        <dbReference type="EMBL" id="EED15457.1"/>
    </source>
</evidence>
<dbReference type="GeneID" id="8100613"/>
<dbReference type="HOGENOM" id="CLU_3034004_0_0_1"/>
<feature type="region of interest" description="Disordered" evidence="1">
    <location>
        <begin position="1"/>
        <end position="28"/>
    </location>
</feature>
<accession>B8ML41</accession>
<reference evidence="3" key="1">
    <citation type="journal article" date="2015" name="Genome Announc.">
        <title>Genome sequence of the AIDS-associated pathogen Penicillium marneffei (ATCC18224) and its near taxonomic relative Talaromyces stipitatus (ATCC10500).</title>
        <authorList>
            <person name="Nierman W.C."/>
            <person name="Fedorova-Abrams N.D."/>
            <person name="Andrianopoulos A."/>
        </authorList>
    </citation>
    <scope>NUCLEOTIDE SEQUENCE [LARGE SCALE GENOMIC DNA]</scope>
    <source>
        <strain evidence="3">ATCC 10500 / CBS 375.48 / QM 6759 / NRRL 1006</strain>
    </source>
</reference>
<keyword evidence="3" id="KW-1185">Reference proteome</keyword>
<dbReference type="VEuPathDB" id="FungiDB:TSTA_048970"/>
<proteinExistence type="predicted"/>
<dbReference type="PhylomeDB" id="B8ML41"/>
<evidence type="ECO:0000256" key="1">
    <source>
        <dbReference type="SAM" id="MobiDB-lite"/>
    </source>
</evidence>